<evidence type="ECO:0000313" key="2">
    <source>
        <dbReference type="Proteomes" id="UP000287996"/>
    </source>
</evidence>
<comment type="caution">
    <text evidence="1">The sequence shown here is derived from an EMBL/GenBank/DDBJ whole genome shotgun (WGS) entry which is preliminary data.</text>
</comment>
<dbReference type="AlphaFoldDB" id="A0A432ZTV9"/>
<keyword evidence="2" id="KW-1185">Reference proteome</keyword>
<evidence type="ECO:0000313" key="1">
    <source>
        <dbReference type="EMBL" id="RUO81281.1"/>
    </source>
</evidence>
<proteinExistence type="predicted"/>
<accession>A0A432ZTV9</accession>
<sequence length="271" mass="31443">MTTRFYKTALLTAFAALTLTGCFEKEMTVRDICEQQPQLCSDIASDNWCNLERRKVIFSRYARLQKDDGEHQYRLLRDLESYSKCMELASRIEHKQLKEKQSARIESYFASMQAIDKLNEETRNSENPLLLYWHWSRNGNTDAIDKLLTIEGSKQVQTPELQLAYATYYAKANEDKTFEHLYRALSLYRKDAEVNPEIAVTLMTLNLARNNAKAAFIWGNIAHQLHARSLQWNDIVSATAPTEEQREQWLEQAEALLEKIQDGHFRAADAP</sequence>
<dbReference type="Pfam" id="PF11207">
    <property type="entry name" value="DUF2989"/>
    <property type="match status" value="1"/>
</dbReference>
<organism evidence="1 2">
    <name type="scientific">Idiomarina tyrosinivorans</name>
    <dbReference type="NCBI Taxonomy" id="1445662"/>
    <lineage>
        <taxon>Bacteria</taxon>
        <taxon>Pseudomonadati</taxon>
        <taxon>Pseudomonadota</taxon>
        <taxon>Gammaproteobacteria</taxon>
        <taxon>Alteromonadales</taxon>
        <taxon>Idiomarinaceae</taxon>
        <taxon>Idiomarina</taxon>
    </lineage>
</organism>
<name>A0A432ZTV9_9GAMM</name>
<dbReference type="RefSeq" id="WP_126840625.1">
    <property type="nucleotide sequence ID" value="NZ_PIQH01000001.1"/>
</dbReference>
<dbReference type="InterPro" id="IPR021372">
    <property type="entry name" value="DUF2989"/>
</dbReference>
<dbReference type="PROSITE" id="PS51257">
    <property type="entry name" value="PROKAR_LIPOPROTEIN"/>
    <property type="match status" value="1"/>
</dbReference>
<reference evidence="1 2" key="1">
    <citation type="journal article" date="2011" name="Front. Microbiol.">
        <title>Genomic signatures of strain selection and enhancement in Bacillus atrophaeus var. globigii, a historical biowarfare simulant.</title>
        <authorList>
            <person name="Gibbons H.S."/>
            <person name="Broomall S.M."/>
            <person name="McNew L.A."/>
            <person name="Daligault H."/>
            <person name="Chapman C."/>
            <person name="Bruce D."/>
            <person name="Karavis M."/>
            <person name="Krepps M."/>
            <person name="McGregor P.A."/>
            <person name="Hong C."/>
            <person name="Park K.H."/>
            <person name="Akmal A."/>
            <person name="Feldman A."/>
            <person name="Lin J.S."/>
            <person name="Chang W.E."/>
            <person name="Higgs B.W."/>
            <person name="Demirev P."/>
            <person name="Lindquist J."/>
            <person name="Liem A."/>
            <person name="Fochler E."/>
            <person name="Read T.D."/>
            <person name="Tapia R."/>
            <person name="Johnson S."/>
            <person name="Bishop-Lilly K.A."/>
            <person name="Detter C."/>
            <person name="Han C."/>
            <person name="Sozhamannan S."/>
            <person name="Rosenzweig C.N."/>
            <person name="Skowronski E.W."/>
        </authorList>
    </citation>
    <scope>NUCLEOTIDE SEQUENCE [LARGE SCALE GENOMIC DNA]</scope>
    <source>
        <strain evidence="1 2">CC-PW-9</strain>
    </source>
</reference>
<protein>
    <submittedName>
        <fullName evidence="1">DUF2989 domain-containing protein</fullName>
    </submittedName>
</protein>
<gene>
    <name evidence="1" type="ORF">CWI84_00525</name>
</gene>
<dbReference type="OrthoDB" id="5900133at2"/>
<dbReference type="Proteomes" id="UP000287996">
    <property type="component" value="Unassembled WGS sequence"/>
</dbReference>
<dbReference type="EMBL" id="PIQH01000001">
    <property type="protein sequence ID" value="RUO81281.1"/>
    <property type="molecule type" value="Genomic_DNA"/>
</dbReference>